<keyword evidence="2" id="KW-1185">Reference proteome</keyword>
<dbReference type="RefSeq" id="WP_184758763.1">
    <property type="nucleotide sequence ID" value="NZ_BAABEK010000132.1"/>
</dbReference>
<dbReference type="EMBL" id="JACHJU010000004">
    <property type="protein sequence ID" value="MBB4942788.1"/>
    <property type="molecule type" value="Genomic_DNA"/>
</dbReference>
<sequence length="96" mass="10827">MWVLGLCGLTPLVGCSFGLDGLERRMRAVGAEVKLPVREDDVFSMQWDRWRGERREQTRFYRDTVSVKPQKLPSKPDEIIAFAREGLAAMAAGEDG</sequence>
<dbReference type="AlphaFoldDB" id="A0A7W7S3Y3"/>
<comment type="caution">
    <text evidence="1">The sequence shown here is derived from an EMBL/GenBank/DDBJ whole genome shotgun (WGS) entry which is preliminary data.</text>
</comment>
<protein>
    <submittedName>
        <fullName evidence="1">Uncharacterized protein</fullName>
    </submittedName>
</protein>
<dbReference type="Proteomes" id="UP000534286">
    <property type="component" value="Unassembled WGS sequence"/>
</dbReference>
<gene>
    <name evidence="1" type="ORF">FHR32_007188</name>
</gene>
<evidence type="ECO:0000313" key="2">
    <source>
        <dbReference type="Proteomes" id="UP000534286"/>
    </source>
</evidence>
<organism evidence="1 2">
    <name type="scientific">Streptosporangium album</name>
    <dbReference type="NCBI Taxonomy" id="47479"/>
    <lineage>
        <taxon>Bacteria</taxon>
        <taxon>Bacillati</taxon>
        <taxon>Actinomycetota</taxon>
        <taxon>Actinomycetes</taxon>
        <taxon>Streptosporangiales</taxon>
        <taxon>Streptosporangiaceae</taxon>
        <taxon>Streptosporangium</taxon>
    </lineage>
</organism>
<reference evidence="1 2" key="1">
    <citation type="submission" date="2020-08" db="EMBL/GenBank/DDBJ databases">
        <title>Sequencing the genomes of 1000 actinobacteria strains.</title>
        <authorList>
            <person name="Klenk H.-P."/>
        </authorList>
    </citation>
    <scope>NUCLEOTIDE SEQUENCE [LARGE SCALE GENOMIC DNA]</scope>
    <source>
        <strain evidence="1 2">DSM 43023</strain>
    </source>
</reference>
<name>A0A7W7S3Y3_9ACTN</name>
<proteinExistence type="predicted"/>
<evidence type="ECO:0000313" key="1">
    <source>
        <dbReference type="EMBL" id="MBB4942788.1"/>
    </source>
</evidence>
<accession>A0A7W7S3Y3</accession>